<accession>A0A699IUF9</accession>
<proteinExistence type="predicted"/>
<gene>
    <name evidence="3" type="ORF">Tci_558918</name>
</gene>
<sequence length="303" mass="35827">VSIAGMVQEVSIPSPVATKDKGKAIMQESEQPKKIKKRVQIQMSLDEELALKFETYEDEANPSVTDVDWDDVQAQIQANEDLAQKMLEEERESLYIAERAKLLAELINKIKKLQAAQRYKAIRNKPQTMEEAFMKSKRCLIKFTNMLSHLCQWNQICEKRTKREGLNLQEESSKRQKTREGSEPTEEPKADVLSQENLQQLMIIVPEQEMNVEALQFFDDMLKVFDRDDLVMLWSLVKDRFSSTEPTDDKERTLWVKLKRMFEPDTNDELWELQRYMHDPLRWRLYDTCRVYHLQRKELICSC</sequence>
<organism evidence="3">
    <name type="scientific">Tanacetum cinerariifolium</name>
    <name type="common">Dalmatian daisy</name>
    <name type="synonym">Chrysanthemum cinerariifolium</name>
    <dbReference type="NCBI Taxonomy" id="118510"/>
    <lineage>
        <taxon>Eukaryota</taxon>
        <taxon>Viridiplantae</taxon>
        <taxon>Streptophyta</taxon>
        <taxon>Embryophyta</taxon>
        <taxon>Tracheophyta</taxon>
        <taxon>Spermatophyta</taxon>
        <taxon>Magnoliopsida</taxon>
        <taxon>eudicotyledons</taxon>
        <taxon>Gunneridae</taxon>
        <taxon>Pentapetalae</taxon>
        <taxon>asterids</taxon>
        <taxon>campanulids</taxon>
        <taxon>Asterales</taxon>
        <taxon>Asteraceae</taxon>
        <taxon>Asteroideae</taxon>
        <taxon>Anthemideae</taxon>
        <taxon>Anthemidinae</taxon>
        <taxon>Tanacetum</taxon>
    </lineage>
</organism>
<evidence type="ECO:0000313" key="3">
    <source>
        <dbReference type="EMBL" id="GEZ86945.1"/>
    </source>
</evidence>
<feature type="coiled-coil region" evidence="1">
    <location>
        <begin position="72"/>
        <end position="116"/>
    </location>
</feature>
<feature type="non-terminal residue" evidence="3">
    <location>
        <position position="1"/>
    </location>
</feature>
<reference evidence="3" key="1">
    <citation type="journal article" date="2019" name="Sci. Rep.">
        <title>Draft genome of Tanacetum cinerariifolium, the natural source of mosquito coil.</title>
        <authorList>
            <person name="Yamashiro T."/>
            <person name="Shiraishi A."/>
            <person name="Satake H."/>
            <person name="Nakayama K."/>
        </authorList>
    </citation>
    <scope>NUCLEOTIDE SEQUENCE</scope>
</reference>
<feature type="region of interest" description="Disordered" evidence="2">
    <location>
        <begin position="166"/>
        <end position="192"/>
    </location>
</feature>
<comment type="caution">
    <text evidence="3">The sequence shown here is derived from an EMBL/GenBank/DDBJ whole genome shotgun (WGS) entry which is preliminary data.</text>
</comment>
<protein>
    <submittedName>
        <fullName evidence="3">Uncharacterized protein</fullName>
    </submittedName>
</protein>
<dbReference type="EMBL" id="BKCJ010334924">
    <property type="protein sequence ID" value="GEZ86945.1"/>
    <property type="molecule type" value="Genomic_DNA"/>
</dbReference>
<evidence type="ECO:0000256" key="2">
    <source>
        <dbReference type="SAM" id="MobiDB-lite"/>
    </source>
</evidence>
<evidence type="ECO:0000256" key="1">
    <source>
        <dbReference type="SAM" id="Coils"/>
    </source>
</evidence>
<name>A0A699IUF9_TANCI</name>
<dbReference type="AlphaFoldDB" id="A0A699IUF9"/>
<feature type="compositionally biased region" description="Basic and acidic residues" evidence="2">
    <location>
        <begin position="166"/>
        <end position="190"/>
    </location>
</feature>
<keyword evidence="1" id="KW-0175">Coiled coil</keyword>